<organism evidence="3 4">
    <name type="scientific">Durusdinium trenchii</name>
    <dbReference type="NCBI Taxonomy" id="1381693"/>
    <lineage>
        <taxon>Eukaryota</taxon>
        <taxon>Sar</taxon>
        <taxon>Alveolata</taxon>
        <taxon>Dinophyceae</taxon>
        <taxon>Suessiales</taxon>
        <taxon>Symbiodiniaceae</taxon>
        <taxon>Durusdinium</taxon>
    </lineage>
</organism>
<reference evidence="3 4" key="1">
    <citation type="submission" date="2024-02" db="EMBL/GenBank/DDBJ databases">
        <authorList>
            <person name="Chen Y."/>
            <person name="Shah S."/>
            <person name="Dougan E. K."/>
            <person name="Thang M."/>
            <person name="Chan C."/>
        </authorList>
    </citation>
    <scope>NUCLEOTIDE SEQUENCE [LARGE SCALE GENOMIC DNA]</scope>
</reference>
<keyword evidence="1" id="KW-0472">Membrane</keyword>
<name>A0ABP0SVR2_9DINO</name>
<dbReference type="PANTHER" id="PTHR12905">
    <property type="entry name" value="METALLOPHOSPHOESTERASE"/>
    <property type="match status" value="1"/>
</dbReference>
<dbReference type="Gene3D" id="3.60.21.10">
    <property type="match status" value="1"/>
</dbReference>
<feature type="transmembrane region" description="Helical" evidence="1">
    <location>
        <begin position="15"/>
        <end position="33"/>
    </location>
</feature>
<proteinExistence type="predicted"/>
<comment type="caution">
    <text evidence="3">The sequence shown here is derived from an EMBL/GenBank/DDBJ whole genome shotgun (WGS) entry which is preliminary data.</text>
</comment>
<evidence type="ECO:0000256" key="1">
    <source>
        <dbReference type="SAM" id="Phobius"/>
    </source>
</evidence>
<keyword evidence="1" id="KW-0812">Transmembrane</keyword>
<feature type="domain" description="Calcineurin-like phosphoesterase" evidence="2">
    <location>
        <begin position="122"/>
        <end position="313"/>
    </location>
</feature>
<evidence type="ECO:0000259" key="2">
    <source>
        <dbReference type="Pfam" id="PF00149"/>
    </source>
</evidence>
<gene>
    <name evidence="3" type="ORF">CCMP2556_LOCUS53906</name>
</gene>
<sequence>MAERERGLLSTDGPLIWLLLGVLPVAVLLLVAWTRRPRWPFQHLQRDLASVFVKGVGRGVLALDYGDGTWLVEFQDDGREGNFHHKDFLPVKDQFSSASWCPAGAHVVPPPWREERKEGWTRFVCFSDTHNLHGMIPQEHMPPGDVLLHAGDFTDSGELEQVESFNQWLERYPAEVKVVIAGNHDVTFDEDYYLARGARRFHKGKPYDCSKARGLLKSCTYLEDSSIEVRGYKIFGSPWQPDFFDWAFNRPRGHELRKKWEAIPEDTDILLVHGPPAGHVDMTSHEGHAGCEELLAAVQARAIAAVVAGHLHTGYGTSADEVTLFVNASTCTSDYNPTRPPIVFDLPPSHELRAATNAAARARGGS</sequence>
<keyword evidence="1" id="KW-1133">Transmembrane helix</keyword>
<dbReference type="PANTHER" id="PTHR12905:SF0">
    <property type="entry name" value="CALCINEURIN-LIKE PHOSPHOESTERASE DOMAIN-CONTAINING PROTEIN"/>
    <property type="match status" value="1"/>
</dbReference>
<dbReference type="InterPro" id="IPR004843">
    <property type="entry name" value="Calcineurin-like_PHP"/>
</dbReference>
<dbReference type="CDD" id="cd07379">
    <property type="entry name" value="MPP_239FB"/>
    <property type="match status" value="1"/>
</dbReference>
<dbReference type="InterPro" id="IPR051693">
    <property type="entry name" value="UPF0046_metallophosphoest"/>
</dbReference>
<dbReference type="Proteomes" id="UP001642484">
    <property type="component" value="Unassembled WGS sequence"/>
</dbReference>
<keyword evidence="4" id="KW-1185">Reference proteome</keyword>
<dbReference type="EMBL" id="CAXAMN010028361">
    <property type="protein sequence ID" value="CAK9116285.1"/>
    <property type="molecule type" value="Genomic_DNA"/>
</dbReference>
<evidence type="ECO:0000313" key="4">
    <source>
        <dbReference type="Proteomes" id="UP001642484"/>
    </source>
</evidence>
<evidence type="ECO:0000313" key="3">
    <source>
        <dbReference type="EMBL" id="CAK9116285.1"/>
    </source>
</evidence>
<accession>A0ABP0SVR2</accession>
<protein>
    <recommendedName>
        <fullName evidence="2">Calcineurin-like phosphoesterase domain-containing protein</fullName>
    </recommendedName>
</protein>
<dbReference type="InterPro" id="IPR029052">
    <property type="entry name" value="Metallo-depent_PP-like"/>
</dbReference>
<dbReference type="Pfam" id="PF00149">
    <property type="entry name" value="Metallophos"/>
    <property type="match status" value="1"/>
</dbReference>
<dbReference type="SUPFAM" id="SSF56300">
    <property type="entry name" value="Metallo-dependent phosphatases"/>
    <property type="match status" value="1"/>
</dbReference>